<dbReference type="Gene3D" id="2.120.10.30">
    <property type="entry name" value="TolB, C-terminal domain"/>
    <property type="match status" value="1"/>
</dbReference>
<organism evidence="3 6">
    <name type="scientific">Adineta ricciae</name>
    <name type="common">Rotifer</name>
    <dbReference type="NCBI Taxonomy" id="249248"/>
    <lineage>
        <taxon>Eukaryota</taxon>
        <taxon>Metazoa</taxon>
        <taxon>Spiralia</taxon>
        <taxon>Gnathifera</taxon>
        <taxon>Rotifera</taxon>
        <taxon>Eurotatoria</taxon>
        <taxon>Bdelloidea</taxon>
        <taxon>Adinetida</taxon>
        <taxon>Adinetidae</taxon>
        <taxon>Adineta</taxon>
    </lineage>
</organism>
<keyword evidence="1" id="KW-0880">Kelch repeat</keyword>
<evidence type="ECO:0000313" key="3">
    <source>
        <dbReference type="EMBL" id="CAF1181756.1"/>
    </source>
</evidence>
<name>A0A814V4A9_ADIRI</name>
<dbReference type="Pfam" id="PF24681">
    <property type="entry name" value="Kelch_KLHDC2_KLHL20_DRC7"/>
    <property type="match status" value="1"/>
</dbReference>
<dbReference type="Proteomes" id="UP000663852">
    <property type="component" value="Unassembled WGS sequence"/>
</dbReference>
<dbReference type="SMART" id="SM00612">
    <property type="entry name" value="Kelch"/>
    <property type="match status" value="6"/>
</dbReference>
<evidence type="ECO:0000256" key="2">
    <source>
        <dbReference type="ARBA" id="ARBA00022737"/>
    </source>
</evidence>
<keyword evidence="5" id="KW-1185">Reference proteome</keyword>
<accession>A0A814V4A9</accession>
<evidence type="ECO:0000256" key="1">
    <source>
        <dbReference type="ARBA" id="ARBA00022441"/>
    </source>
</evidence>
<dbReference type="PANTHER" id="PTHR46260:SF3">
    <property type="entry name" value="RING-TYPE DOMAIN-CONTAINING PROTEIN"/>
    <property type="match status" value="1"/>
</dbReference>
<evidence type="ECO:0000313" key="6">
    <source>
        <dbReference type="Proteomes" id="UP000663852"/>
    </source>
</evidence>
<keyword evidence="2" id="KW-0677">Repeat</keyword>
<dbReference type="EMBL" id="CAJNOJ010000137">
    <property type="protein sequence ID" value="CAF1181756.1"/>
    <property type="molecule type" value="Genomic_DNA"/>
</dbReference>
<dbReference type="InterPro" id="IPR015915">
    <property type="entry name" value="Kelch-typ_b-propeller"/>
</dbReference>
<proteinExistence type="predicted"/>
<comment type="caution">
    <text evidence="3">The sequence shown here is derived from an EMBL/GenBank/DDBJ whole genome shotgun (WGS) entry which is preliminary data.</text>
</comment>
<protein>
    <submittedName>
        <fullName evidence="3">Uncharacterized protein</fullName>
    </submittedName>
</protein>
<dbReference type="Gene3D" id="2.130.10.80">
    <property type="entry name" value="Galactose oxidase/kelch, beta-propeller"/>
    <property type="match status" value="3"/>
</dbReference>
<dbReference type="InterPro" id="IPR037293">
    <property type="entry name" value="Gal_Oxidase_central_sf"/>
</dbReference>
<dbReference type="InterPro" id="IPR051746">
    <property type="entry name" value="Kelch_domain_containing_8"/>
</dbReference>
<dbReference type="Pfam" id="PF01436">
    <property type="entry name" value="NHL"/>
    <property type="match status" value="2"/>
</dbReference>
<reference evidence="3" key="1">
    <citation type="submission" date="2021-02" db="EMBL/GenBank/DDBJ databases">
        <authorList>
            <person name="Nowell W R."/>
        </authorList>
    </citation>
    <scope>NUCLEOTIDE SEQUENCE</scope>
</reference>
<dbReference type="InterPro" id="IPR006652">
    <property type="entry name" value="Kelch_1"/>
</dbReference>
<dbReference type="Proteomes" id="UP000663828">
    <property type="component" value="Unassembled WGS sequence"/>
</dbReference>
<gene>
    <name evidence="3" type="ORF">EDS130_LOCUS24282</name>
    <name evidence="4" type="ORF">XAT740_LOCUS44351</name>
</gene>
<dbReference type="EMBL" id="CAJNOR010005608">
    <property type="protein sequence ID" value="CAF1569590.1"/>
    <property type="molecule type" value="Genomic_DNA"/>
</dbReference>
<dbReference type="Gene3D" id="2.120.10.80">
    <property type="entry name" value="Kelch-type beta propeller"/>
    <property type="match status" value="1"/>
</dbReference>
<dbReference type="SUPFAM" id="SSF101898">
    <property type="entry name" value="NHL repeat"/>
    <property type="match status" value="1"/>
</dbReference>
<dbReference type="AlphaFoldDB" id="A0A814V4A9"/>
<evidence type="ECO:0000313" key="4">
    <source>
        <dbReference type="EMBL" id="CAF1569590.1"/>
    </source>
</evidence>
<dbReference type="OrthoDB" id="2019572at2759"/>
<evidence type="ECO:0000313" key="5">
    <source>
        <dbReference type="Proteomes" id="UP000663828"/>
    </source>
</evidence>
<dbReference type="CDD" id="cd05819">
    <property type="entry name" value="NHL"/>
    <property type="match status" value="1"/>
</dbReference>
<sequence>MIILYLLENVADKEISGYLYNRPNVSSDFEWNPNGTTILNKTIIGMNQFDLFIDHNNTIYISTDQILIFTQGNMSLIGNISMNLKNSSSLFVIKEEKIYVDTFYSSNMSVVSEIEMNSSMRMNFISRMNFCEQCFDIFVSEDQTLFCSLSQQHQIISKSLLNQWDYLSTVAGTGNAGSTSTTFRNPHGIFLDETNSTLFVADCGNNRIQKFLLGSFQGETILSNQTFDLNCPSGITLDNQGFVFLVDSNNHRIIGQNSNGFHCLIGCNQSVGSNPNQLNSPSNLQFDSFGNLFVVDQQNHRIQKFDLITYSGQWKLTGNMNVAREYHTASILPNGKVLVTGGDNGNVNLNSAELYDPSTGNWTTTGNMSVAREYHTASILPNGKVLVTGESGGGNSAELYDPSTGNWTTTGNMSAARYAHTASILSNGKVLVAGGHNLNSAELYDPSTGNWTTTGSMSVARYGHTASILSNGKVLVAGGCTGSVYLNSAELYDPSTGNWTTTGNMSIARHEYTASILSNGKVLVAGGNNGSVYLDSTELYDPSTGNWTTTENMSVARHEHTASILSNGKVLVAGGYSGSVYLNSAELYDPSTGNWTRTGNMSAGREWYTASILSNGKVLVTGGKNGGALNSAELY</sequence>
<dbReference type="PANTHER" id="PTHR46260">
    <property type="entry name" value="RING-TYPE DOMAIN-CONTAINING PROTEIN"/>
    <property type="match status" value="1"/>
</dbReference>
<dbReference type="SUPFAM" id="SSF117281">
    <property type="entry name" value="Kelch motif"/>
    <property type="match status" value="2"/>
</dbReference>
<dbReference type="InterPro" id="IPR011042">
    <property type="entry name" value="6-blade_b-propeller_TolB-like"/>
</dbReference>
<dbReference type="Pfam" id="PF01344">
    <property type="entry name" value="Kelch_1"/>
    <property type="match status" value="2"/>
</dbReference>
<dbReference type="InterPro" id="IPR001258">
    <property type="entry name" value="NHL_repeat"/>
</dbReference>